<dbReference type="Proteomes" id="UP000056209">
    <property type="component" value="Unassembled WGS sequence"/>
</dbReference>
<dbReference type="RefSeq" id="WP_058977587.1">
    <property type="nucleotide sequence ID" value="NZ_BCMS01000001.1"/>
</dbReference>
<evidence type="ECO:0000256" key="5">
    <source>
        <dbReference type="ARBA" id="ARBA00023125"/>
    </source>
</evidence>
<comment type="function">
    <text evidence="6">Required for chromosome condensation and partitioning.</text>
</comment>
<dbReference type="SMART" id="SM00968">
    <property type="entry name" value="SMC_hinge"/>
    <property type="match status" value="1"/>
</dbReference>
<dbReference type="EMBL" id="BCMS01000001">
    <property type="protein sequence ID" value="GAQ22448.1"/>
    <property type="molecule type" value="Genomic_DNA"/>
</dbReference>
<dbReference type="SUPFAM" id="SSF75553">
    <property type="entry name" value="Smc hinge domain"/>
    <property type="match status" value="1"/>
</dbReference>
<dbReference type="AlphaFoldDB" id="A0A100HKM4"/>
<comment type="similarity">
    <text evidence="6">Belongs to the SMC family.</text>
</comment>
<evidence type="ECO:0000313" key="8">
    <source>
        <dbReference type="EMBL" id="GAQ22448.1"/>
    </source>
</evidence>
<comment type="domain">
    <text evidence="6">Contains large globular domains required for ATP hydrolysis at each terminus and a third globular domain forming a flexible hinge near the middle of the molecule. These domains are separated by coiled-coil structures.</text>
</comment>
<dbReference type="Gene3D" id="3.40.50.300">
    <property type="entry name" value="P-loop containing nucleotide triphosphate hydrolases"/>
    <property type="match status" value="2"/>
</dbReference>
<dbReference type="GO" id="GO:0003677">
    <property type="term" value="F:DNA binding"/>
    <property type="evidence" value="ECO:0007669"/>
    <property type="project" value="UniProtKB-UniRule"/>
</dbReference>
<keyword evidence="9" id="KW-1185">Reference proteome</keyword>
<dbReference type="GO" id="GO:0007059">
    <property type="term" value="P:chromosome segregation"/>
    <property type="evidence" value="ECO:0007669"/>
    <property type="project" value="UniProtKB-UniRule"/>
</dbReference>
<sequence length="1103" mass="119007">MLQSVTLQGFKSFADRTRLEFGPGVSAVIGPNGSGKSNVVEAIRWATHQARARDLRAGRGTELIFHGSGGKAPLGLAEVQLELVTPAGERVNLARRVYRDGTGEQDLNGRGVRVRDVQGALRGTGLGPGGLAVIGQGEVSGVVQAEGKTLLGYVQEAAGLSRAVTARQETEARLREADTHLDSLRLVLNEREAALERLARAAQDARTHRDLSGRVLTLEDALRRDRQLTLAREVFAARSEASELEARSAALAAEVQAAATAVDAARDAAQEARARRDAYAGALDTLRAARDAAAQAQRYRAHLDAERQTLTAELDALPRTPPEQPAPDLTALDAALTQARAQADAAERRARSLDADLTRARALAARAAEAAARHDASRETIRAEFERAQGNLTQAREALDAAQERLTHARAAREAAERAYLGVRDEREAATQHERHLRGELARVNASVAPLRRERDRLEQTLNSYARYGEGARNALRLDHPGIVGSVADLLTVPAEYETALGAALGRRLEQVVVNRADDAREIIDELRRVGGRATFLPLDLIRARPRRDGALLREDGVIGNLADLCPSDPPLVAESILADNLVVRDLRAANRIARAHASRPRLVTLDGELVEPGGAITGGRARDTGSGVLGDQRRFQELDAELEDADRQSARLNAELKKVEAILAGGTERHATLLAARERAAQEEAGAERRVTELGAQTRSLQANHDRLAARLGPDEAEPEPLAPGETLPDVDALTASLQTARESAETHRAQERHAAEALALAQQADAAWRAYRSGRARAGDLRTRLDTNATSLTAQDAALDAARAEVTRREAALGTLDENEYARAEYAREKASQDYANLIGTQNKARARLDDLRLLIARREGSLEPIPDGCLPPGTPREWTAELTRTRAALDALGPVNARAEADHAAETALLDAQRSELHDADAAAQELRAHLQELQTAEEHATRAAFDRVNTAFREYSTELLGGQGDLEPETDEQGILRGLRLAVQPRGKRTRSMTLLSAGERTMAGLGFLFALNHAGGEGSAGGLPLAVLDEVDAPLDEANIRRFTAFLKRFSERGAQFLLVTHQKATMEVAHALWGVTTDQTGASRVLSIRQHDDARAG</sequence>
<dbReference type="HAMAP" id="MF_01894">
    <property type="entry name" value="Smc_prok"/>
    <property type="match status" value="1"/>
</dbReference>
<keyword evidence="4 6" id="KW-0175">Coiled coil</keyword>
<dbReference type="PANTHER" id="PTHR43977">
    <property type="entry name" value="STRUCTURAL MAINTENANCE OF CHROMOSOMES PROTEIN 3"/>
    <property type="match status" value="1"/>
</dbReference>
<dbReference type="GO" id="GO:0030261">
    <property type="term" value="P:chromosome condensation"/>
    <property type="evidence" value="ECO:0007669"/>
    <property type="project" value="InterPro"/>
</dbReference>
<dbReference type="Gene3D" id="1.20.1060.20">
    <property type="match status" value="1"/>
</dbReference>
<keyword evidence="2 6" id="KW-0547">Nucleotide-binding</keyword>
<evidence type="ECO:0000313" key="9">
    <source>
        <dbReference type="Proteomes" id="UP000056209"/>
    </source>
</evidence>
<dbReference type="GO" id="GO:0007062">
    <property type="term" value="P:sister chromatid cohesion"/>
    <property type="evidence" value="ECO:0007669"/>
    <property type="project" value="InterPro"/>
</dbReference>
<dbReference type="SUPFAM" id="SSF52540">
    <property type="entry name" value="P-loop containing nucleoside triphosphate hydrolases"/>
    <property type="match status" value="1"/>
</dbReference>
<comment type="subcellular location">
    <subcellularLocation>
        <location evidence="6">Cytoplasm</location>
    </subcellularLocation>
</comment>
<proteinExistence type="inferred from homology"/>
<keyword evidence="1 6" id="KW-0963">Cytoplasm</keyword>
<comment type="subunit">
    <text evidence="6">Homodimer.</text>
</comment>
<dbReference type="PIRSF" id="PIRSF005719">
    <property type="entry name" value="SMC"/>
    <property type="match status" value="1"/>
</dbReference>
<name>A0A100HKM4_9DEIO</name>
<dbReference type="InterPro" id="IPR024704">
    <property type="entry name" value="SMC"/>
</dbReference>
<gene>
    <name evidence="6" type="primary">smc</name>
    <name evidence="8" type="ORF">DEIGR_102475</name>
</gene>
<dbReference type="GO" id="GO:0005524">
    <property type="term" value="F:ATP binding"/>
    <property type="evidence" value="ECO:0007669"/>
    <property type="project" value="UniProtKB-UniRule"/>
</dbReference>
<reference evidence="9" key="1">
    <citation type="submission" date="2015-11" db="EMBL/GenBank/DDBJ databases">
        <title>Draft Genome Sequence of the Radioresistant Bacterium Deinococcus grandis, Isolated from Freshwater Fish in Japan.</title>
        <authorList>
            <person name="Satoh K."/>
            <person name="Onodera T."/>
            <person name="Omoso K."/>
            <person name="Takeda-Yano K."/>
            <person name="Katayama T."/>
            <person name="Oono Y."/>
            <person name="Narumi I."/>
        </authorList>
    </citation>
    <scope>NUCLEOTIDE SEQUENCE [LARGE SCALE GENOMIC DNA]</scope>
    <source>
        <strain evidence="9">ATCC 43672</strain>
    </source>
</reference>
<dbReference type="Pfam" id="PF02463">
    <property type="entry name" value="SMC_N"/>
    <property type="match status" value="1"/>
</dbReference>
<feature type="coiled-coil region" evidence="6">
    <location>
        <begin position="913"/>
        <end position="947"/>
    </location>
</feature>
<keyword evidence="5 6" id="KW-0238">DNA-binding</keyword>
<dbReference type="GO" id="GO:0005737">
    <property type="term" value="C:cytoplasm"/>
    <property type="evidence" value="ECO:0007669"/>
    <property type="project" value="UniProtKB-SubCell"/>
</dbReference>
<dbReference type="InterPro" id="IPR027417">
    <property type="entry name" value="P-loop_NTPase"/>
</dbReference>
<dbReference type="GO" id="GO:0016887">
    <property type="term" value="F:ATP hydrolysis activity"/>
    <property type="evidence" value="ECO:0007669"/>
    <property type="project" value="InterPro"/>
</dbReference>
<dbReference type="InterPro" id="IPR010935">
    <property type="entry name" value="SMC_hinge"/>
</dbReference>
<dbReference type="InterPro" id="IPR003395">
    <property type="entry name" value="RecF/RecN/SMC_N"/>
</dbReference>
<evidence type="ECO:0000256" key="4">
    <source>
        <dbReference type="ARBA" id="ARBA00023054"/>
    </source>
</evidence>
<evidence type="ECO:0000259" key="7">
    <source>
        <dbReference type="SMART" id="SM00968"/>
    </source>
</evidence>
<feature type="coiled-coil region" evidence="6">
    <location>
        <begin position="329"/>
        <end position="419"/>
    </location>
</feature>
<comment type="caution">
    <text evidence="8">The sequence shown here is derived from an EMBL/GenBank/DDBJ whole genome shotgun (WGS) entry which is preliminary data.</text>
</comment>
<evidence type="ECO:0000256" key="6">
    <source>
        <dbReference type="HAMAP-Rule" id="MF_01894"/>
    </source>
</evidence>
<dbReference type="OrthoDB" id="9808768at2"/>
<evidence type="ECO:0000256" key="1">
    <source>
        <dbReference type="ARBA" id="ARBA00022490"/>
    </source>
</evidence>
<dbReference type="InterPro" id="IPR011890">
    <property type="entry name" value="SMC_prok"/>
</dbReference>
<evidence type="ECO:0000256" key="3">
    <source>
        <dbReference type="ARBA" id="ARBA00022840"/>
    </source>
</evidence>
<dbReference type="Pfam" id="PF06470">
    <property type="entry name" value="SMC_hinge"/>
    <property type="match status" value="1"/>
</dbReference>
<dbReference type="GO" id="GO:0006260">
    <property type="term" value="P:DNA replication"/>
    <property type="evidence" value="ECO:0007669"/>
    <property type="project" value="UniProtKB-UniRule"/>
</dbReference>
<feature type="coiled-coil region" evidence="6">
    <location>
        <begin position="636"/>
        <end position="663"/>
    </location>
</feature>
<feature type="domain" description="SMC hinge" evidence="7">
    <location>
        <begin position="481"/>
        <end position="594"/>
    </location>
</feature>
<evidence type="ECO:0000256" key="2">
    <source>
        <dbReference type="ARBA" id="ARBA00022741"/>
    </source>
</evidence>
<dbReference type="InterPro" id="IPR036277">
    <property type="entry name" value="SMC_hinge_sf"/>
</dbReference>
<organism evidence="8 9">
    <name type="scientific">Deinococcus grandis</name>
    <dbReference type="NCBI Taxonomy" id="57498"/>
    <lineage>
        <taxon>Bacteria</taxon>
        <taxon>Thermotogati</taxon>
        <taxon>Deinococcota</taxon>
        <taxon>Deinococci</taxon>
        <taxon>Deinococcales</taxon>
        <taxon>Deinococcaceae</taxon>
        <taxon>Deinococcus</taxon>
    </lineage>
</organism>
<dbReference type="Gene3D" id="3.30.70.1620">
    <property type="match status" value="1"/>
</dbReference>
<keyword evidence="3 6" id="KW-0067">ATP-binding</keyword>
<feature type="binding site" evidence="6">
    <location>
        <begin position="31"/>
        <end position="38"/>
    </location>
    <ligand>
        <name>ATP</name>
        <dbReference type="ChEBI" id="CHEBI:30616"/>
    </ligand>
</feature>
<accession>A0A100HKM4</accession>
<protein>
    <recommendedName>
        <fullName evidence="6">Chromosome partition protein Smc</fullName>
    </recommendedName>
</protein>
<dbReference type="GO" id="GO:0005694">
    <property type="term" value="C:chromosome"/>
    <property type="evidence" value="ECO:0007669"/>
    <property type="project" value="InterPro"/>
</dbReference>